<evidence type="ECO:0000256" key="3">
    <source>
        <dbReference type="ARBA" id="ARBA00022553"/>
    </source>
</evidence>
<evidence type="ECO:0000256" key="8">
    <source>
        <dbReference type="SAM" id="MobiDB-lite"/>
    </source>
</evidence>
<feature type="domain" description="PAC" evidence="13">
    <location>
        <begin position="193"/>
        <end position="245"/>
    </location>
</feature>
<evidence type="ECO:0000256" key="7">
    <source>
        <dbReference type="SAM" id="Coils"/>
    </source>
</evidence>
<dbReference type="SUPFAM" id="SSF55874">
    <property type="entry name" value="ATPase domain of HSP90 chaperone/DNA topoisomerase II/histidine kinase"/>
    <property type="match status" value="1"/>
</dbReference>
<dbReference type="Pfam" id="PF00512">
    <property type="entry name" value="HisKA"/>
    <property type="match status" value="1"/>
</dbReference>
<dbReference type="CDD" id="cd00156">
    <property type="entry name" value="REC"/>
    <property type="match status" value="1"/>
</dbReference>
<dbReference type="InterPro" id="IPR003661">
    <property type="entry name" value="HisK_dim/P_dom"/>
</dbReference>
<reference evidence="15" key="1">
    <citation type="journal article" date="2019" name="Int. J. Syst. Evol. Microbiol.">
        <title>The Global Catalogue of Microorganisms (GCM) 10K type strain sequencing project: providing services to taxonomists for standard genome sequencing and annotation.</title>
        <authorList>
            <consortium name="The Broad Institute Genomics Platform"/>
            <consortium name="The Broad Institute Genome Sequencing Center for Infectious Disease"/>
            <person name="Wu L."/>
            <person name="Ma J."/>
        </authorList>
    </citation>
    <scope>NUCLEOTIDE SEQUENCE [LARGE SCALE GENOMIC DNA]</scope>
    <source>
        <strain evidence="15">JCM 13476</strain>
    </source>
</reference>
<keyword evidence="9" id="KW-0472">Membrane</keyword>
<dbReference type="InterPro" id="IPR000700">
    <property type="entry name" value="PAS-assoc_C"/>
</dbReference>
<keyword evidence="9" id="KW-1133">Transmembrane helix</keyword>
<dbReference type="EC" id="2.7.13.3" evidence="2"/>
<sequence length="924" mass="101470">MLAAVFTLVFVAIRAALVPVMPDQPGFSILIPAILLAGLSGGLFTVSLTIILCLAAMWGLSEAFNLTPTVPGAFIAPALIFVLIGATCGVVGASLRYCVRKLYKTHARLQASIAKEHSTSDELRAMINQVSSGIIRTTTDGVILEANEQFARMISRPMDQIIGHNVIGFTHPDDRALTTQRLSDYVTPGQNDWQFEKRYISPDGRTIHVLLDVRSLRHPDGTAYGFVCIVVDVTTARKTEAALSQSRHDFYSVADTIPVMMWLSDNDNINRFVNRAYFEFAGKPVDQVSTQEWKDLLHPDDYATTVNQFVVGLKSRQAFQLQARYRRHDGKYRWVRSILQPRYDRDGVQKGIIGTAFDVTDAVEAATRIQESEARFRAIADSAPAIIWMVDTDGNTEFGNRRFRSTFGGNPPHHLISAIRGMMAPEDLPAFDQTLEDATREERRFSYLGPVHHAAFGTRWLHTEAAPRYDLQGRLAGFTGVSLDVTESQRAERELKRSNERLEERVSAALAEKAAAEAELVRAHRLEAVGRLTGGVAHDFNNLLTVIMGGLEIIRKTDDPARRQKMAEAALAAARRGERLTGQLLAFSRRQTLRPASIDLNALIREGEPLLHKAVGEGMSLQFKLKRGLAPTLVDAAKFEAALINLLVNARDASPSDAQICVETADYVVHPPAAPMLALNLPASDATPASAIHPSDLPPGRYVRVTVADNGSGMTDDVLKRVFEPFFTTKGVGHGTGLGLSQVYGFTRQSGGSISIQSSPDTGTRMNLFLPWHMFSPCPAEATPDTEAEPRPVPDATTEAAADTAPKRLLMVEDDPGVAEVTATFLRSEGFDVDLARNATEALACLEHNHYEFLLSDILMPGGISGIELARRVETQWPDMHIILSSGFPGEVETLRLSAWTFLPKPYTPAQLRTLLAHKKDQTP</sequence>
<dbReference type="Pfam" id="PF08448">
    <property type="entry name" value="PAS_4"/>
    <property type="match status" value="1"/>
</dbReference>
<dbReference type="Gene3D" id="1.10.287.130">
    <property type="match status" value="1"/>
</dbReference>
<comment type="caution">
    <text evidence="14">The sequence shown here is derived from an EMBL/GenBank/DDBJ whole genome shotgun (WGS) entry which is preliminary data.</text>
</comment>
<dbReference type="InterPro" id="IPR003594">
    <property type="entry name" value="HATPase_dom"/>
</dbReference>
<dbReference type="CDD" id="cd00130">
    <property type="entry name" value="PAS"/>
    <property type="match status" value="3"/>
</dbReference>
<keyword evidence="5" id="KW-0418">Kinase</keyword>
<evidence type="ECO:0000256" key="2">
    <source>
        <dbReference type="ARBA" id="ARBA00012438"/>
    </source>
</evidence>
<evidence type="ECO:0000259" key="10">
    <source>
        <dbReference type="PROSITE" id="PS50109"/>
    </source>
</evidence>
<dbReference type="InterPro" id="IPR011006">
    <property type="entry name" value="CheY-like_superfamily"/>
</dbReference>
<dbReference type="InterPro" id="IPR052162">
    <property type="entry name" value="Sensor_kinase/Photoreceptor"/>
</dbReference>
<dbReference type="Pfam" id="PF00072">
    <property type="entry name" value="Response_reg"/>
    <property type="match status" value="1"/>
</dbReference>
<dbReference type="NCBIfam" id="TIGR00229">
    <property type="entry name" value="sensory_box"/>
    <property type="match status" value="3"/>
</dbReference>
<dbReference type="Gene3D" id="3.30.565.10">
    <property type="entry name" value="Histidine kinase-like ATPase, C-terminal domain"/>
    <property type="match status" value="1"/>
</dbReference>
<dbReference type="SMART" id="SM00448">
    <property type="entry name" value="REC"/>
    <property type="match status" value="1"/>
</dbReference>
<dbReference type="SMART" id="SM00388">
    <property type="entry name" value="HisKA"/>
    <property type="match status" value="1"/>
</dbReference>
<dbReference type="EMBL" id="BAAAEJ010000003">
    <property type="protein sequence ID" value="GAA0384641.1"/>
    <property type="molecule type" value="Genomic_DNA"/>
</dbReference>
<organism evidence="14 15">
    <name type="scientific">Brevundimonas terrae</name>
    <dbReference type="NCBI Taxonomy" id="363631"/>
    <lineage>
        <taxon>Bacteria</taxon>
        <taxon>Pseudomonadati</taxon>
        <taxon>Pseudomonadota</taxon>
        <taxon>Alphaproteobacteria</taxon>
        <taxon>Caulobacterales</taxon>
        <taxon>Caulobacteraceae</taxon>
        <taxon>Brevundimonas</taxon>
    </lineage>
</organism>
<feature type="transmembrane region" description="Helical" evidence="9">
    <location>
        <begin position="27"/>
        <end position="60"/>
    </location>
</feature>
<evidence type="ECO:0000313" key="15">
    <source>
        <dbReference type="Proteomes" id="UP001500791"/>
    </source>
</evidence>
<dbReference type="PROSITE" id="PS50112">
    <property type="entry name" value="PAS"/>
    <property type="match status" value="2"/>
</dbReference>
<feature type="domain" description="Response regulatory" evidence="11">
    <location>
        <begin position="808"/>
        <end position="920"/>
    </location>
</feature>
<dbReference type="PANTHER" id="PTHR43304:SF1">
    <property type="entry name" value="PAC DOMAIN-CONTAINING PROTEIN"/>
    <property type="match status" value="1"/>
</dbReference>
<feature type="coiled-coil region" evidence="7">
    <location>
        <begin position="485"/>
        <end position="519"/>
    </location>
</feature>
<feature type="region of interest" description="Disordered" evidence="8">
    <location>
        <begin position="780"/>
        <end position="801"/>
    </location>
</feature>
<feature type="transmembrane region" description="Helical" evidence="9">
    <location>
        <begin position="72"/>
        <end position="95"/>
    </location>
</feature>
<feature type="domain" description="PAC" evidence="13">
    <location>
        <begin position="441"/>
        <end position="497"/>
    </location>
</feature>
<evidence type="ECO:0000259" key="11">
    <source>
        <dbReference type="PROSITE" id="PS50110"/>
    </source>
</evidence>
<feature type="domain" description="PAC" evidence="13">
    <location>
        <begin position="319"/>
        <end position="371"/>
    </location>
</feature>
<dbReference type="PROSITE" id="PS50110">
    <property type="entry name" value="RESPONSE_REGULATORY"/>
    <property type="match status" value="1"/>
</dbReference>
<dbReference type="InterPro" id="IPR005467">
    <property type="entry name" value="His_kinase_dom"/>
</dbReference>
<dbReference type="Proteomes" id="UP001500791">
    <property type="component" value="Unassembled WGS sequence"/>
</dbReference>
<dbReference type="InterPro" id="IPR001610">
    <property type="entry name" value="PAC"/>
</dbReference>
<dbReference type="InterPro" id="IPR035965">
    <property type="entry name" value="PAS-like_dom_sf"/>
</dbReference>
<dbReference type="InterPro" id="IPR036097">
    <property type="entry name" value="HisK_dim/P_sf"/>
</dbReference>
<evidence type="ECO:0000313" key="14">
    <source>
        <dbReference type="EMBL" id="GAA0384641.1"/>
    </source>
</evidence>
<dbReference type="Pfam" id="PF08447">
    <property type="entry name" value="PAS_3"/>
    <property type="match status" value="1"/>
</dbReference>
<feature type="domain" description="Histidine kinase" evidence="10">
    <location>
        <begin position="535"/>
        <end position="774"/>
    </location>
</feature>
<keyword evidence="7" id="KW-0175">Coiled coil</keyword>
<dbReference type="Gene3D" id="3.30.450.20">
    <property type="entry name" value="PAS domain"/>
    <property type="match status" value="3"/>
</dbReference>
<dbReference type="InterPro" id="IPR004358">
    <property type="entry name" value="Sig_transdc_His_kin-like_C"/>
</dbReference>
<dbReference type="SUPFAM" id="SSF52172">
    <property type="entry name" value="CheY-like"/>
    <property type="match status" value="1"/>
</dbReference>
<evidence type="ECO:0000259" key="13">
    <source>
        <dbReference type="PROSITE" id="PS50113"/>
    </source>
</evidence>
<dbReference type="SUPFAM" id="SSF55785">
    <property type="entry name" value="PYP-like sensor domain (PAS domain)"/>
    <property type="match status" value="3"/>
</dbReference>
<evidence type="ECO:0000256" key="6">
    <source>
        <dbReference type="PROSITE-ProRule" id="PRU00169"/>
    </source>
</evidence>
<dbReference type="PRINTS" id="PR00344">
    <property type="entry name" value="BCTRLSENSOR"/>
</dbReference>
<evidence type="ECO:0000256" key="1">
    <source>
        <dbReference type="ARBA" id="ARBA00000085"/>
    </source>
</evidence>
<protein>
    <recommendedName>
        <fullName evidence="2">histidine kinase</fullName>
        <ecNumber evidence="2">2.7.13.3</ecNumber>
    </recommendedName>
</protein>
<dbReference type="InterPro" id="IPR001789">
    <property type="entry name" value="Sig_transdc_resp-reg_receiver"/>
</dbReference>
<keyword evidence="15" id="KW-1185">Reference proteome</keyword>
<feature type="domain" description="PAS" evidence="12">
    <location>
        <begin position="372"/>
        <end position="442"/>
    </location>
</feature>
<accession>A0ABP3I0T3</accession>
<evidence type="ECO:0000256" key="4">
    <source>
        <dbReference type="ARBA" id="ARBA00022679"/>
    </source>
</evidence>
<evidence type="ECO:0000256" key="5">
    <source>
        <dbReference type="ARBA" id="ARBA00022777"/>
    </source>
</evidence>
<dbReference type="SMART" id="SM00387">
    <property type="entry name" value="HATPase_c"/>
    <property type="match status" value="1"/>
</dbReference>
<dbReference type="PROSITE" id="PS50109">
    <property type="entry name" value="HIS_KIN"/>
    <property type="match status" value="1"/>
</dbReference>
<dbReference type="Pfam" id="PF02518">
    <property type="entry name" value="HATPase_c"/>
    <property type="match status" value="1"/>
</dbReference>
<dbReference type="SMART" id="SM00091">
    <property type="entry name" value="PAS"/>
    <property type="match status" value="3"/>
</dbReference>
<dbReference type="PANTHER" id="PTHR43304">
    <property type="entry name" value="PHYTOCHROME-LIKE PROTEIN CPH1"/>
    <property type="match status" value="1"/>
</dbReference>
<dbReference type="Gene3D" id="3.40.50.2300">
    <property type="match status" value="1"/>
</dbReference>
<dbReference type="CDD" id="cd00082">
    <property type="entry name" value="HisKA"/>
    <property type="match status" value="1"/>
</dbReference>
<dbReference type="PROSITE" id="PS50113">
    <property type="entry name" value="PAC"/>
    <property type="match status" value="3"/>
</dbReference>
<feature type="domain" description="PAS" evidence="12">
    <location>
        <begin position="119"/>
        <end position="189"/>
    </location>
</feature>
<comment type="catalytic activity">
    <reaction evidence="1">
        <text>ATP + protein L-histidine = ADP + protein N-phospho-L-histidine.</text>
        <dbReference type="EC" id="2.7.13.3"/>
    </reaction>
</comment>
<evidence type="ECO:0000256" key="9">
    <source>
        <dbReference type="SAM" id="Phobius"/>
    </source>
</evidence>
<proteinExistence type="predicted"/>
<dbReference type="InterPro" id="IPR013767">
    <property type="entry name" value="PAS_fold"/>
</dbReference>
<dbReference type="InterPro" id="IPR013656">
    <property type="entry name" value="PAS_4"/>
</dbReference>
<dbReference type="SMART" id="SM00086">
    <property type="entry name" value="PAC"/>
    <property type="match status" value="3"/>
</dbReference>
<dbReference type="SUPFAM" id="SSF47384">
    <property type="entry name" value="Homodimeric domain of signal transducing histidine kinase"/>
    <property type="match status" value="1"/>
</dbReference>
<keyword evidence="4" id="KW-0808">Transferase</keyword>
<dbReference type="InterPro" id="IPR036890">
    <property type="entry name" value="HATPase_C_sf"/>
</dbReference>
<dbReference type="InterPro" id="IPR013655">
    <property type="entry name" value="PAS_fold_3"/>
</dbReference>
<gene>
    <name evidence="14" type="ORF">GCM10009093_09470</name>
</gene>
<evidence type="ECO:0000259" key="12">
    <source>
        <dbReference type="PROSITE" id="PS50112"/>
    </source>
</evidence>
<name>A0ABP3I0T3_9CAUL</name>
<dbReference type="Pfam" id="PF00989">
    <property type="entry name" value="PAS"/>
    <property type="match status" value="1"/>
</dbReference>
<keyword evidence="9" id="KW-0812">Transmembrane</keyword>
<keyword evidence="3 6" id="KW-0597">Phosphoprotein</keyword>
<feature type="modified residue" description="4-aspartylphosphate" evidence="6">
    <location>
        <position position="857"/>
    </location>
</feature>
<dbReference type="InterPro" id="IPR000014">
    <property type="entry name" value="PAS"/>
</dbReference>